<gene>
    <name evidence="1" type="ORF">METZ01_LOCUS423303</name>
</gene>
<dbReference type="AlphaFoldDB" id="A0A382XHZ1"/>
<dbReference type="PANTHER" id="PTHR12526">
    <property type="entry name" value="GLYCOSYLTRANSFERASE"/>
    <property type="match status" value="1"/>
</dbReference>
<evidence type="ECO:0000313" key="1">
    <source>
        <dbReference type="EMBL" id="SVD70449.1"/>
    </source>
</evidence>
<dbReference type="SUPFAM" id="SSF53756">
    <property type="entry name" value="UDP-Glycosyltransferase/glycogen phosphorylase"/>
    <property type="match status" value="1"/>
</dbReference>
<sequence>RKSPQTTIRAFLNIQNTCNYYVCLLGNGPLYKECRALAGHSSKIIFRGNVANVPDYLQSADGFISSSVSEGMPNSVLESLAYSTPVILSDIPAHREILALSKYAGRTYKTGDVQKLTEAIETLDTSELAASAARKLIGTSLNAQVMSKSYQDFYQTLVV</sequence>
<dbReference type="EMBL" id="UINC01167767">
    <property type="protein sequence ID" value="SVD70449.1"/>
    <property type="molecule type" value="Genomic_DNA"/>
</dbReference>
<protein>
    <recommendedName>
        <fullName evidence="2">Glycosyl transferase family 1 domain-containing protein</fullName>
    </recommendedName>
</protein>
<dbReference type="Gene3D" id="3.40.50.2000">
    <property type="entry name" value="Glycogen Phosphorylase B"/>
    <property type="match status" value="2"/>
</dbReference>
<organism evidence="1">
    <name type="scientific">marine metagenome</name>
    <dbReference type="NCBI Taxonomy" id="408172"/>
    <lineage>
        <taxon>unclassified sequences</taxon>
        <taxon>metagenomes</taxon>
        <taxon>ecological metagenomes</taxon>
    </lineage>
</organism>
<proteinExistence type="predicted"/>
<name>A0A382XHZ1_9ZZZZ</name>
<dbReference type="Pfam" id="PF13692">
    <property type="entry name" value="Glyco_trans_1_4"/>
    <property type="match status" value="1"/>
</dbReference>
<accession>A0A382XHZ1</accession>
<dbReference type="PANTHER" id="PTHR12526:SF630">
    <property type="entry name" value="GLYCOSYLTRANSFERASE"/>
    <property type="match status" value="1"/>
</dbReference>
<evidence type="ECO:0008006" key="2">
    <source>
        <dbReference type="Google" id="ProtNLM"/>
    </source>
</evidence>
<feature type="non-terminal residue" evidence="1">
    <location>
        <position position="1"/>
    </location>
</feature>
<reference evidence="1" key="1">
    <citation type="submission" date="2018-05" db="EMBL/GenBank/DDBJ databases">
        <authorList>
            <person name="Lanie J.A."/>
            <person name="Ng W.-L."/>
            <person name="Kazmierczak K.M."/>
            <person name="Andrzejewski T.M."/>
            <person name="Davidsen T.M."/>
            <person name="Wayne K.J."/>
            <person name="Tettelin H."/>
            <person name="Glass J.I."/>
            <person name="Rusch D."/>
            <person name="Podicherti R."/>
            <person name="Tsui H.-C.T."/>
            <person name="Winkler M.E."/>
        </authorList>
    </citation>
    <scope>NUCLEOTIDE SEQUENCE</scope>
</reference>